<feature type="compositionally biased region" description="Polar residues" evidence="1">
    <location>
        <begin position="23"/>
        <end position="35"/>
    </location>
</feature>
<proteinExistence type="predicted"/>
<name>A0A9I9ECS5_CUCME</name>
<dbReference type="Gramene" id="MELO3C031978.2.1">
    <property type="protein sequence ID" value="MELO3C031978.2.1"/>
    <property type="gene ID" value="MELO3C031978.2"/>
</dbReference>
<protein>
    <submittedName>
        <fullName evidence="2">Uncharacterized protein</fullName>
    </submittedName>
</protein>
<sequence length="35" mass="4156">MKAKRNRQWEHPDFGGKEYSPPVNKTQQLKIQTTL</sequence>
<evidence type="ECO:0000313" key="2">
    <source>
        <dbReference type="EnsemblPlants" id="MELO3C031978.2.1"/>
    </source>
</evidence>
<feature type="region of interest" description="Disordered" evidence="1">
    <location>
        <begin position="1"/>
        <end position="35"/>
    </location>
</feature>
<evidence type="ECO:0000256" key="1">
    <source>
        <dbReference type="SAM" id="MobiDB-lite"/>
    </source>
</evidence>
<feature type="compositionally biased region" description="Basic and acidic residues" evidence="1">
    <location>
        <begin position="7"/>
        <end position="16"/>
    </location>
</feature>
<reference evidence="2" key="1">
    <citation type="submission" date="2023-03" db="UniProtKB">
        <authorList>
            <consortium name="EnsemblPlants"/>
        </authorList>
    </citation>
    <scope>IDENTIFICATION</scope>
</reference>
<dbReference type="AlphaFoldDB" id="A0A9I9ECS5"/>
<accession>A0A9I9ECS5</accession>
<organism evidence="2">
    <name type="scientific">Cucumis melo</name>
    <name type="common">Muskmelon</name>
    <dbReference type="NCBI Taxonomy" id="3656"/>
    <lineage>
        <taxon>Eukaryota</taxon>
        <taxon>Viridiplantae</taxon>
        <taxon>Streptophyta</taxon>
        <taxon>Embryophyta</taxon>
        <taxon>Tracheophyta</taxon>
        <taxon>Spermatophyta</taxon>
        <taxon>Magnoliopsida</taxon>
        <taxon>eudicotyledons</taxon>
        <taxon>Gunneridae</taxon>
        <taxon>Pentapetalae</taxon>
        <taxon>rosids</taxon>
        <taxon>fabids</taxon>
        <taxon>Cucurbitales</taxon>
        <taxon>Cucurbitaceae</taxon>
        <taxon>Benincaseae</taxon>
        <taxon>Cucumis</taxon>
    </lineage>
</organism>
<dbReference type="EnsemblPlants" id="MELO3C031978.2.1">
    <property type="protein sequence ID" value="MELO3C031978.2.1"/>
    <property type="gene ID" value="MELO3C031978.2"/>
</dbReference>